<dbReference type="SUPFAM" id="SSF53448">
    <property type="entry name" value="Nucleotide-diphospho-sugar transferases"/>
    <property type="match status" value="1"/>
</dbReference>
<evidence type="ECO:0000259" key="1">
    <source>
        <dbReference type="Pfam" id="PF00535"/>
    </source>
</evidence>
<keyword evidence="3" id="KW-1185">Reference proteome</keyword>
<gene>
    <name evidence="2" type="ORF">SAMN04488242_0278</name>
</gene>
<dbReference type="InterPro" id="IPR029044">
    <property type="entry name" value="Nucleotide-diphossugar_trans"/>
</dbReference>
<dbReference type="GO" id="GO:0016758">
    <property type="term" value="F:hexosyltransferase activity"/>
    <property type="evidence" value="ECO:0007669"/>
    <property type="project" value="UniProtKB-ARBA"/>
</dbReference>
<dbReference type="STRING" id="686624.SAMN04488242_0278"/>
<reference evidence="2 3" key="1">
    <citation type="submission" date="2016-10" db="EMBL/GenBank/DDBJ databases">
        <authorList>
            <person name="de Groot N.N."/>
        </authorList>
    </citation>
    <scope>NUCLEOTIDE SEQUENCE [LARGE SCALE GENOMIC DNA]</scope>
    <source>
        <strain evidence="2 3">CGMCC 1.9159</strain>
    </source>
</reference>
<dbReference type="OrthoDB" id="3177103at2"/>
<dbReference type="PANTHER" id="PTHR22916:SF3">
    <property type="entry name" value="UDP-GLCNAC:BETAGAL BETA-1,3-N-ACETYLGLUCOSAMINYLTRANSFERASE-LIKE PROTEIN 1"/>
    <property type="match status" value="1"/>
</dbReference>
<dbReference type="Pfam" id="PF00535">
    <property type="entry name" value="Glycos_transf_2"/>
    <property type="match status" value="1"/>
</dbReference>
<dbReference type="Gene3D" id="3.90.550.10">
    <property type="entry name" value="Spore Coat Polysaccharide Biosynthesis Protein SpsA, Chain A"/>
    <property type="match status" value="1"/>
</dbReference>
<dbReference type="RefSeq" id="WP_093248259.1">
    <property type="nucleotide sequence ID" value="NZ_FNGP01000001.1"/>
</dbReference>
<dbReference type="AlphaFoldDB" id="A0A1G9HFT7"/>
<evidence type="ECO:0000313" key="3">
    <source>
        <dbReference type="Proteomes" id="UP000199475"/>
    </source>
</evidence>
<dbReference type="InterPro" id="IPR001173">
    <property type="entry name" value="Glyco_trans_2-like"/>
</dbReference>
<keyword evidence="2" id="KW-0808">Transferase</keyword>
<name>A0A1G9HFT7_9ACTN</name>
<evidence type="ECO:0000313" key="2">
    <source>
        <dbReference type="EMBL" id="SDL11762.1"/>
    </source>
</evidence>
<protein>
    <submittedName>
        <fullName evidence="2">Glycosyl transferase family 2</fullName>
    </submittedName>
</protein>
<dbReference type="CDD" id="cd00761">
    <property type="entry name" value="Glyco_tranf_GTA_type"/>
    <property type="match status" value="1"/>
</dbReference>
<dbReference type="Proteomes" id="UP000199475">
    <property type="component" value="Unassembled WGS sequence"/>
</dbReference>
<feature type="domain" description="Glycosyltransferase 2-like" evidence="1">
    <location>
        <begin position="5"/>
        <end position="172"/>
    </location>
</feature>
<sequence>MPKVSIVVPSYNSAEFIAATIESIEAQTFSDYEIIVSDHSSTDGTAEILQRYADEGRIKLTTLASGGGAPANWRAVTELATGQYLKLVCGDDLLAPTILAEQVAALDSNPRAVMAASKRDLVDAQGKRIIPPRGLGGLNGVMPGHVAVRRSVLRGTNIFGEPGCVLLRHESFREAGGWTDAQPYVIDQFSYCQVLMLGDFVTVPGSLASFRISDGQWSVELTHRQAAQVIGMHHDLADRYPGLLSRRDLLIGDSRARLMASARRLTYLWLGRRMRAGNR</sequence>
<proteinExistence type="predicted"/>
<dbReference type="EMBL" id="FNGP01000001">
    <property type="protein sequence ID" value="SDL11762.1"/>
    <property type="molecule type" value="Genomic_DNA"/>
</dbReference>
<dbReference type="PANTHER" id="PTHR22916">
    <property type="entry name" value="GLYCOSYLTRANSFERASE"/>
    <property type="match status" value="1"/>
</dbReference>
<accession>A0A1G9HFT7</accession>
<organism evidence="2 3">
    <name type="scientific">Tessaracoccus oleiagri</name>
    <dbReference type="NCBI Taxonomy" id="686624"/>
    <lineage>
        <taxon>Bacteria</taxon>
        <taxon>Bacillati</taxon>
        <taxon>Actinomycetota</taxon>
        <taxon>Actinomycetes</taxon>
        <taxon>Propionibacteriales</taxon>
        <taxon>Propionibacteriaceae</taxon>
        <taxon>Tessaracoccus</taxon>
    </lineage>
</organism>